<reference evidence="1 2" key="1">
    <citation type="journal article" date="2013" name="Syst. Appl. Microbiol.">
        <title>Phylogenetic position and virulence apparatus of the pear flower necrosis pathogen Erwinia piriflorinigrans CFBP 5888T as assessed by comparative genomics.</title>
        <authorList>
            <person name="Smits T.H."/>
            <person name="Rezzonico F."/>
            <person name="Lopez M.M."/>
            <person name="Blom J."/>
            <person name="Goesmann A."/>
            <person name="Frey J.E."/>
            <person name="Duffy B."/>
        </authorList>
    </citation>
    <scope>NUCLEOTIDE SEQUENCE [LARGE SCALE GENOMIC DNA]</scope>
    <source>
        <strain evidence="2">CFBP5888</strain>
    </source>
</reference>
<dbReference type="AlphaFoldDB" id="V5Z4B1"/>
<keyword evidence="2" id="KW-1185">Reference proteome</keyword>
<gene>
    <name evidence="1" type="ORF">EPIR_0748</name>
</gene>
<name>V5Z4B1_9GAMM</name>
<protein>
    <submittedName>
        <fullName evidence="1">Uncharacterized protein</fullName>
    </submittedName>
</protein>
<dbReference type="RefSeq" id="WP_023653942.1">
    <property type="nucleotide sequence ID" value="NZ_CAHS01000007.1"/>
</dbReference>
<dbReference type="EMBL" id="CAHS01000007">
    <property type="protein sequence ID" value="CCG86113.1"/>
    <property type="molecule type" value="Genomic_DNA"/>
</dbReference>
<dbReference type="Proteomes" id="UP000018217">
    <property type="component" value="Unassembled WGS sequence"/>
</dbReference>
<proteinExistence type="predicted"/>
<dbReference type="OrthoDB" id="6555768at2"/>
<evidence type="ECO:0000313" key="2">
    <source>
        <dbReference type="Proteomes" id="UP000018217"/>
    </source>
</evidence>
<organism evidence="1 2">
    <name type="scientific">Erwinia piriflorinigrans CFBP 5888</name>
    <dbReference type="NCBI Taxonomy" id="1161919"/>
    <lineage>
        <taxon>Bacteria</taxon>
        <taxon>Pseudomonadati</taxon>
        <taxon>Pseudomonadota</taxon>
        <taxon>Gammaproteobacteria</taxon>
        <taxon>Enterobacterales</taxon>
        <taxon>Erwiniaceae</taxon>
        <taxon>Erwinia</taxon>
    </lineage>
</organism>
<sequence>MTLLTIHPSVARDELASKFSAHPAMMLQINRMKNSQVVVLCSFLRGDRLTSAGNNIVADYEVLRLPAIVEILEKKYFIPVAHRNVSTISPTALSATTQTYYVIDESTITRLQSDPDVVCGEHKKCIASKEWVKKQKKIESFIKSNGGLTETVLSLTQHVYKDKMPGKEKLAELEDKFRTLLDELDNAS</sequence>
<evidence type="ECO:0000313" key="1">
    <source>
        <dbReference type="EMBL" id="CCG86113.1"/>
    </source>
</evidence>
<comment type="caution">
    <text evidence="1">The sequence shown here is derived from an EMBL/GenBank/DDBJ whole genome shotgun (WGS) entry which is preliminary data.</text>
</comment>
<accession>V5Z4B1</accession>